<dbReference type="Proteomes" id="UP000005444">
    <property type="component" value="Chromosome"/>
</dbReference>
<name>G8PAM5_PEDCP</name>
<dbReference type="Pfam" id="PF00483">
    <property type="entry name" value="NTP_transferase"/>
    <property type="match status" value="1"/>
</dbReference>
<dbReference type="RefSeq" id="WP_014214782.1">
    <property type="nucleotide sequence ID" value="NC_016605.1"/>
</dbReference>
<dbReference type="PATRIC" id="fig|701521.8.peg.252"/>
<dbReference type="PANTHER" id="PTHR43523:SF6">
    <property type="entry name" value="GLYCOGEN BIOSYNTHESIS PROTEIN GLGD"/>
    <property type="match status" value="1"/>
</dbReference>
<keyword evidence="5" id="KW-0808">Transferase</keyword>
<dbReference type="Gene3D" id="2.160.10.10">
    <property type="entry name" value="Hexapeptide repeat proteins"/>
    <property type="match status" value="1"/>
</dbReference>
<dbReference type="CDD" id="cd04651">
    <property type="entry name" value="LbH_G1P_AT_C"/>
    <property type="match status" value="1"/>
</dbReference>
<dbReference type="KEGG" id="pce:PECL_261"/>
<dbReference type="Pfam" id="PF24894">
    <property type="entry name" value="Hexapep_GlmU"/>
    <property type="match status" value="1"/>
</dbReference>
<dbReference type="PANTHER" id="PTHR43523">
    <property type="entry name" value="GLUCOSE-1-PHOSPHATE ADENYLYLTRANSFERASE-RELATED"/>
    <property type="match status" value="1"/>
</dbReference>
<keyword evidence="2" id="KW-0320">Glycogen biosynthesis</keyword>
<feature type="domain" description="Nucleotidyl transferase" evidence="3">
    <location>
        <begin position="19"/>
        <end position="266"/>
    </location>
</feature>
<proteinExistence type="inferred from homology"/>
<dbReference type="Gene3D" id="3.90.550.10">
    <property type="entry name" value="Spore Coat Polysaccharide Biosynthesis Protein SpsA, Chain A"/>
    <property type="match status" value="1"/>
</dbReference>
<dbReference type="eggNOG" id="COG0448">
    <property type="taxonomic scope" value="Bacteria"/>
</dbReference>
<evidence type="ECO:0000313" key="6">
    <source>
        <dbReference type="Proteomes" id="UP000005444"/>
    </source>
</evidence>
<dbReference type="GO" id="GO:0005978">
    <property type="term" value="P:glycogen biosynthetic process"/>
    <property type="evidence" value="ECO:0007669"/>
    <property type="project" value="UniProtKB-KW"/>
</dbReference>
<dbReference type="GO" id="GO:0008878">
    <property type="term" value="F:glucose-1-phosphate adenylyltransferase activity"/>
    <property type="evidence" value="ECO:0007669"/>
    <property type="project" value="InterPro"/>
</dbReference>
<accession>G8PAM5</accession>
<dbReference type="InterPro" id="IPR056818">
    <property type="entry name" value="GlmU/GlgC-like_hexapep"/>
</dbReference>
<dbReference type="SUPFAM" id="SSF53448">
    <property type="entry name" value="Nucleotide-diphospho-sugar transferases"/>
    <property type="match status" value="1"/>
</dbReference>
<feature type="domain" description="Glucose-1-phosphate adenylyltransferase/Bifunctional protein GlmU-like C-terminal hexapeptide" evidence="4">
    <location>
        <begin position="294"/>
        <end position="364"/>
    </location>
</feature>
<gene>
    <name evidence="5" type="primary">glgD</name>
    <name evidence="5" type="ordered locus">PECL_261</name>
</gene>
<evidence type="ECO:0000259" key="3">
    <source>
        <dbReference type="Pfam" id="PF00483"/>
    </source>
</evidence>
<dbReference type="SUPFAM" id="SSF51161">
    <property type="entry name" value="Trimeric LpxA-like enzymes"/>
    <property type="match status" value="1"/>
</dbReference>
<dbReference type="STRING" id="701521.PECL_261"/>
<evidence type="ECO:0000256" key="2">
    <source>
        <dbReference type="ARBA" id="ARBA00023056"/>
    </source>
</evidence>
<evidence type="ECO:0000313" key="5">
    <source>
        <dbReference type="EMBL" id="AEV94584.1"/>
    </source>
</evidence>
<dbReference type="InterPro" id="IPR011831">
    <property type="entry name" value="ADP-Glc_PPase"/>
</dbReference>
<protein>
    <submittedName>
        <fullName evidence="5">Glucose-1-phosphate adenylyltransferase, GlgD subunit</fullName>
    </submittedName>
</protein>
<dbReference type="NCBIfam" id="TIGR02092">
    <property type="entry name" value="glgD"/>
    <property type="match status" value="1"/>
</dbReference>
<comment type="similarity">
    <text evidence="1">Belongs to the bacterial/plant glucose-1-phosphate adenylyltransferase family.</text>
</comment>
<reference evidence="5 6" key="1">
    <citation type="journal article" date="2012" name="J. Bacteriol.">
        <title>Complete Genome Sequence of the Beer Spoilage Organism Pediococcus claussenii ATCC BAA-344T.</title>
        <authorList>
            <person name="Pittet V."/>
            <person name="Abegunde T."/>
            <person name="Marfleet T."/>
            <person name="Haakensen M."/>
            <person name="Morrow K."/>
            <person name="Jayaprakash T."/>
            <person name="Schroeder K."/>
            <person name="Trost B."/>
            <person name="Byrns S."/>
            <person name="Bergsveinson J."/>
            <person name="Kusalik A."/>
            <person name="Ziola B."/>
        </authorList>
    </citation>
    <scope>NUCLEOTIDE SEQUENCE [LARGE SCALE GENOMIC DNA]</scope>
    <source>
        <strain evidence="5 6">ATCC BAA-344</strain>
    </source>
</reference>
<keyword evidence="5" id="KW-0548">Nucleotidyltransferase</keyword>
<dbReference type="InterPro" id="IPR011832">
    <property type="entry name" value="GlgDAde_trans"/>
</dbReference>
<dbReference type="InterPro" id="IPR005835">
    <property type="entry name" value="NTP_transferase_dom"/>
</dbReference>
<sequence>MKQGSMCAVINLVEDWENLKPLTNNRPVGTLPFAGRYRLIDFPLSAISNAGIRNVMIEEPSSGRSVQDHIRSGKDWDMDTIRGGIFTFPYNDLDRVSDQRKEEIKYHYYDNEILYLRKTNAEYAVVVGSHNVSDIDLQALLRYHQSRGTFLTVAYKKMSITDLDPNNTVLQLTSKGNASAVVQVVEDNSKQKEQTAAKNLDIYLMSTMDLIDILHDANRKGDISGIDQLLKQAVMQHGASAFEYTGFYANIHDIKSYYDASMNILDEENFRALLYTQRPIYTKVKNEVPTFFTKESKVTGSLCGTGGYVEGTIEHSVVFRNVLINRNATIKNSVIMQGVRIGVGTTVENAVIDKNVVIGPNMKIKGTPEKPVVIQKDEHLFHQREVANK</sequence>
<dbReference type="AlphaFoldDB" id="G8PAM5"/>
<dbReference type="HOGENOM" id="CLU_029499_14_0_9"/>
<dbReference type="InterPro" id="IPR029044">
    <property type="entry name" value="Nucleotide-diphossugar_trans"/>
</dbReference>
<evidence type="ECO:0000259" key="4">
    <source>
        <dbReference type="Pfam" id="PF24894"/>
    </source>
</evidence>
<organism evidence="5 6">
    <name type="scientific">Pediococcus claussenii (strain ATCC BAA-344 / DSM 14800 / JCM 18046 / KCTC 3811 / LMG 21948 / P06)</name>
    <dbReference type="NCBI Taxonomy" id="701521"/>
    <lineage>
        <taxon>Bacteria</taxon>
        <taxon>Bacillati</taxon>
        <taxon>Bacillota</taxon>
        <taxon>Bacilli</taxon>
        <taxon>Lactobacillales</taxon>
        <taxon>Lactobacillaceae</taxon>
        <taxon>Pediococcus</taxon>
    </lineage>
</organism>
<evidence type="ECO:0000256" key="1">
    <source>
        <dbReference type="ARBA" id="ARBA00010443"/>
    </source>
</evidence>
<dbReference type="EMBL" id="CP003137">
    <property type="protein sequence ID" value="AEV94584.1"/>
    <property type="molecule type" value="Genomic_DNA"/>
</dbReference>
<dbReference type="InterPro" id="IPR011004">
    <property type="entry name" value="Trimer_LpxA-like_sf"/>
</dbReference>
<keyword evidence="6" id="KW-1185">Reference proteome</keyword>